<evidence type="ECO:0000256" key="4">
    <source>
        <dbReference type="ARBA" id="ARBA00022825"/>
    </source>
</evidence>
<dbReference type="GeneID" id="114662721"/>
<dbReference type="CDD" id="cd00190">
    <property type="entry name" value="Tryp_SPc"/>
    <property type="match status" value="1"/>
</dbReference>
<dbReference type="PRINTS" id="PR00722">
    <property type="entry name" value="CHYMOTRYPSIN"/>
</dbReference>
<evidence type="ECO:0000256" key="3">
    <source>
        <dbReference type="ARBA" id="ARBA00022801"/>
    </source>
</evidence>
<sequence>MQNVWTLRLLGVAMRPWHCMLTIAGLVITLTCNESFAAVIINGQEAHPHSRPYMASVQINEKHKCGGFLIDKYFVMTAAHCRDKNRTLTVVLGAHRLSKIQPQWRFSVEDYYPHPNYQRRKYENDIMLLKLVKPAVKIQDVKEIKLAKTDKNGKPGSLCEVSGWGATPSSRPSTERLQVANVTVIDEKKCRHYWKEHYLPNVLCTGGTKRSGGFCQGDSGGPLVCQNLAVGVVSFRHGKNCDNPETPNVYTKISRYLKWIQKTIKQF</sequence>
<dbReference type="OrthoDB" id="5597713at2759"/>
<evidence type="ECO:0000313" key="7">
    <source>
        <dbReference type="Ensembl" id="ENSECRP00000030184.1"/>
    </source>
</evidence>
<organism evidence="7 8">
    <name type="scientific">Erpetoichthys calabaricus</name>
    <name type="common">Rope fish</name>
    <name type="synonym">Calamoichthys calabaricus</name>
    <dbReference type="NCBI Taxonomy" id="27687"/>
    <lineage>
        <taxon>Eukaryota</taxon>
        <taxon>Metazoa</taxon>
        <taxon>Chordata</taxon>
        <taxon>Craniata</taxon>
        <taxon>Vertebrata</taxon>
        <taxon>Euteleostomi</taxon>
        <taxon>Actinopterygii</taxon>
        <taxon>Polypteriformes</taxon>
        <taxon>Polypteridae</taxon>
        <taxon>Erpetoichthys</taxon>
    </lineage>
</organism>
<dbReference type="PANTHER" id="PTHR24271:SF87">
    <property type="entry name" value="ARGININE ESTERASE-LIKE-RELATED"/>
    <property type="match status" value="1"/>
</dbReference>
<dbReference type="Gene3D" id="2.40.10.10">
    <property type="entry name" value="Trypsin-like serine proteases"/>
    <property type="match status" value="1"/>
</dbReference>
<dbReference type="PROSITE" id="PS50240">
    <property type="entry name" value="TRYPSIN_DOM"/>
    <property type="match status" value="1"/>
</dbReference>
<evidence type="ECO:0000256" key="2">
    <source>
        <dbReference type="ARBA" id="ARBA00022729"/>
    </source>
</evidence>
<dbReference type="GO" id="GO:0004252">
    <property type="term" value="F:serine-type endopeptidase activity"/>
    <property type="evidence" value="ECO:0007669"/>
    <property type="project" value="InterPro"/>
</dbReference>
<dbReference type="FunFam" id="2.40.10.10:FF:000120">
    <property type="entry name" value="Putative serine protease"/>
    <property type="match status" value="1"/>
</dbReference>
<dbReference type="GO" id="GO:0006508">
    <property type="term" value="P:proteolysis"/>
    <property type="evidence" value="ECO:0007669"/>
    <property type="project" value="UniProtKB-KW"/>
</dbReference>
<proteinExistence type="predicted"/>
<keyword evidence="4" id="KW-0720">Serine protease</keyword>
<dbReference type="InterPro" id="IPR018114">
    <property type="entry name" value="TRYPSIN_HIS"/>
</dbReference>
<dbReference type="SUPFAM" id="SSF50494">
    <property type="entry name" value="Trypsin-like serine proteases"/>
    <property type="match status" value="1"/>
</dbReference>
<evidence type="ECO:0000256" key="5">
    <source>
        <dbReference type="ARBA" id="ARBA00023157"/>
    </source>
</evidence>
<reference evidence="7" key="1">
    <citation type="submission" date="2021-06" db="EMBL/GenBank/DDBJ databases">
        <authorList>
            <consortium name="Wellcome Sanger Institute Data Sharing"/>
        </authorList>
    </citation>
    <scope>NUCLEOTIDE SEQUENCE [LARGE SCALE GENOMIC DNA]</scope>
</reference>
<dbReference type="Pfam" id="PF00089">
    <property type="entry name" value="Trypsin"/>
    <property type="match status" value="1"/>
</dbReference>
<dbReference type="InterPro" id="IPR043504">
    <property type="entry name" value="Peptidase_S1_PA_chymotrypsin"/>
</dbReference>
<dbReference type="AlphaFoldDB" id="A0A8C4TC05"/>
<evidence type="ECO:0000256" key="1">
    <source>
        <dbReference type="ARBA" id="ARBA00022670"/>
    </source>
</evidence>
<dbReference type="GeneTree" id="ENSGT00910000144271"/>
<name>A0A8C4TC05_ERPCA</name>
<dbReference type="Ensembl" id="ENSECRT00000030826.1">
    <property type="protein sequence ID" value="ENSECRP00000030184.1"/>
    <property type="gene ID" value="ENSECRG00000020491.1"/>
</dbReference>
<keyword evidence="2" id="KW-0732">Signal</keyword>
<protein>
    <submittedName>
        <fullName evidence="7">Mast cell protease 1A-like</fullName>
    </submittedName>
</protein>
<keyword evidence="3" id="KW-0378">Hydrolase</keyword>
<dbReference type="InterPro" id="IPR009003">
    <property type="entry name" value="Peptidase_S1_PA"/>
</dbReference>
<dbReference type="SMART" id="SM00020">
    <property type="entry name" value="Tryp_SPc"/>
    <property type="match status" value="1"/>
</dbReference>
<dbReference type="InterPro" id="IPR001254">
    <property type="entry name" value="Trypsin_dom"/>
</dbReference>
<evidence type="ECO:0000313" key="8">
    <source>
        <dbReference type="Proteomes" id="UP000694620"/>
    </source>
</evidence>
<reference evidence="7" key="2">
    <citation type="submission" date="2025-08" db="UniProtKB">
        <authorList>
            <consortium name="Ensembl"/>
        </authorList>
    </citation>
    <scope>IDENTIFICATION</scope>
</reference>
<keyword evidence="8" id="KW-1185">Reference proteome</keyword>
<evidence type="ECO:0000259" key="6">
    <source>
        <dbReference type="PROSITE" id="PS50240"/>
    </source>
</evidence>
<accession>A0A8C4TC05</accession>
<reference evidence="7" key="3">
    <citation type="submission" date="2025-09" db="UniProtKB">
        <authorList>
            <consortium name="Ensembl"/>
        </authorList>
    </citation>
    <scope>IDENTIFICATION</scope>
</reference>
<dbReference type="Proteomes" id="UP000694620">
    <property type="component" value="Chromosome 12"/>
</dbReference>
<feature type="domain" description="Peptidase S1" evidence="6">
    <location>
        <begin position="40"/>
        <end position="265"/>
    </location>
</feature>
<dbReference type="InterPro" id="IPR001314">
    <property type="entry name" value="Peptidase_S1A"/>
</dbReference>
<dbReference type="PANTHER" id="PTHR24271">
    <property type="entry name" value="KALLIKREIN-RELATED"/>
    <property type="match status" value="1"/>
</dbReference>
<gene>
    <name evidence="7" type="primary">LOC114662721</name>
</gene>
<keyword evidence="1" id="KW-0645">Protease</keyword>
<dbReference type="RefSeq" id="XP_028672186.1">
    <property type="nucleotide sequence ID" value="XM_028816353.2"/>
</dbReference>
<keyword evidence="5" id="KW-1015">Disulfide bond</keyword>
<dbReference type="PROSITE" id="PS00134">
    <property type="entry name" value="TRYPSIN_HIS"/>
    <property type="match status" value="1"/>
</dbReference>